<keyword evidence="3" id="KW-1185">Reference proteome</keyword>
<dbReference type="EMBL" id="PVNK01000296">
    <property type="protein sequence ID" value="PRP90078.1"/>
    <property type="molecule type" value="Genomic_DNA"/>
</dbReference>
<dbReference type="RefSeq" id="WP_106395945.1">
    <property type="nucleotide sequence ID" value="NZ_PVNK01000296.1"/>
</dbReference>
<name>A0A2S9XB53_9BACT</name>
<organism evidence="2 3">
    <name type="scientific">Enhygromyxa salina</name>
    <dbReference type="NCBI Taxonomy" id="215803"/>
    <lineage>
        <taxon>Bacteria</taxon>
        <taxon>Pseudomonadati</taxon>
        <taxon>Myxococcota</taxon>
        <taxon>Polyangia</taxon>
        <taxon>Nannocystales</taxon>
        <taxon>Nannocystaceae</taxon>
        <taxon>Enhygromyxa</taxon>
    </lineage>
</organism>
<comment type="caution">
    <text evidence="2">The sequence shown here is derived from an EMBL/GenBank/DDBJ whole genome shotgun (WGS) entry which is preliminary data.</text>
</comment>
<proteinExistence type="predicted"/>
<evidence type="ECO:0000256" key="1">
    <source>
        <dbReference type="SAM" id="SignalP"/>
    </source>
</evidence>
<dbReference type="AlphaFoldDB" id="A0A2S9XB53"/>
<gene>
    <name evidence="2" type="ORF">ENSA5_68150</name>
</gene>
<dbReference type="PROSITE" id="PS51257">
    <property type="entry name" value="PROKAR_LIPOPROTEIN"/>
    <property type="match status" value="1"/>
</dbReference>
<feature type="chain" id="PRO_5015708818" description="Lipoprotein" evidence="1">
    <location>
        <begin position="22"/>
        <end position="239"/>
    </location>
</feature>
<evidence type="ECO:0008006" key="4">
    <source>
        <dbReference type="Google" id="ProtNLM"/>
    </source>
</evidence>
<feature type="signal peptide" evidence="1">
    <location>
        <begin position="1"/>
        <end position="21"/>
    </location>
</feature>
<evidence type="ECO:0000313" key="3">
    <source>
        <dbReference type="Proteomes" id="UP000237968"/>
    </source>
</evidence>
<dbReference type="Proteomes" id="UP000237968">
    <property type="component" value="Unassembled WGS sequence"/>
</dbReference>
<protein>
    <recommendedName>
        <fullName evidence="4">Lipoprotein</fullName>
    </recommendedName>
</protein>
<evidence type="ECO:0000313" key="2">
    <source>
        <dbReference type="EMBL" id="PRP90078.1"/>
    </source>
</evidence>
<keyword evidence="1" id="KW-0732">Signal</keyword>
<dbReference type="OrthoDB" id="5508619at2"/>
<sequence>MISKLSSRLALAGLMALTAMSACVQEQDYLIVERAIWFDGRDNCVLTGSEATPLAMSVDVKFDTRIGLAFVLTNNQTTNVNSNTGIDDSEIQIESAEVSLSFSGGGVDGNAFEVSVPTNSIPGGSSETLLIQVPASVSASLRTTMSALPAGSYETLEMEVVFKGRRTGQAGNTKIGSVESRPYTFPFEICYGCLEACQPATNCGGEGDEVVCPTETEWAGSCGFAQGVGIFHPACTIPS</sequence>
<accession>A0A2S9XB53</accession>
<reference evidence="2 3" key="1">
    <citation type="submission" date="2018-03" db="EMBL/GenBank/DDBJ databases">
        <title>Draft Genome Sequences of the Obligatory Marine Myxobacteria Enhygromyxa salina SWB005.</title>
        <authorList>
            <person name="Poehlein A."/>
            <person name="Moghaddam J.A."/>
            <person name="Harms H."/>
            <person name="Alanjari M."/>
            <person name="Koenig G.M."/>
            <person name="Daniel R."/>
            <person name="Schaeberle T.F."/>
        </authorList>
    </citation>
    <scope>NUCLEOTIDE SEQUENCE [LARGE SCALE GENOMIC DNA]</scope>
    <source>
        <strain evidence="2 3">SWB005</strain>
    </source>
</reference>